<dbReference type="OrthoDB" id="5402974at2759"/>
<keyword evidence="4" id="KW-0804">Transcription</keyword>
<dbReference type="PROSITE" id="PS00657">
    <property type="entry name" value="FORK_HEAD_1"/>
    <property type="match status" value="1"/>
</dbReference>
<dbReference type="GO" id="GO:0000978">
    <property type="term" value="F:RNA polymerase II cis-regulatory region sequence-specific DNA binding"/>
    <property type="evidence" value="ECO:0007669"/>
    <property type="project" value="TreeGrafter"/>
</dbReference>
<reference evidence="7 8" key="1">
    <citation type="journal article" date="2018" name="Biotechnol. Adv.">
        <title>Improved genomic resources and new bioinformatic workflow for the carcinogenic parasite Clonorchis sinensis: Biotechnological implications.</title>
        <authorList>
            <person name="Wang D."/>
            <person name="Korhonen P.K."/>
            <person name="Gasser R.B."/>
            <person name="Young N.D."/>
        </authorList>
    </citation>
    <scope>NUCLEOTIDE SEQUENCE [LARGE SCALE GENOMIC DNA]</scope>
    <source>
        <strain evidence="7">Cs-k2</strain>
    </source>
</reference>
<evidence type="ECO:0000313" key="8">
    <source>
        <dbReference type="Proteomes" id="UP000286415"/>
    </source>
</evidence>
<dbReference type="PANTHER" id="PTHR11829">
    <property type="entry name" value="FORKHEAD BOX PROTEIN"/>
    <property type="match status" value="1"/>
</dbReference>
<dbReference type="InterPro" id="IPR036390">
    <property type="entry name" value="WH_DNA-bd_sf"/>
</dbReference>
<dbReference type="SUPFAM" id="SSF46785">
    <property type="entry name" value="Winged helix' DNA-binding domain"/>
    <property type="match status" value="1"/>
</dbReference>
<dbReference type="Gene3D" id="1.10.10.10">
    <property type="entry name" value="Winged helix-like DNA-binding domain superfamily/Winged helix DNA-binding domain"/>
    <property type="match status" value="1"/>
</dbReference>
<evidence type="ECO:0000256" key="5">
    <source>
        <dbReference type="ARBA" id="ARBA00023242"/>
    </source>
</evidence>
<accession>A0A3R7D9H3</accession>
<evidence type="ECO:0000256" key="2">
    <source>
        <dbReference type="ARBA" id="ARBA00023015"/>
    </source>
</evidence>
<dbReference type="InterPro" id="IPR018122">
    <property type="entry name" value="TF_fork_head_CS_1"/>
</dbReference>
<keyword evidence="5 6" id="KW-0539">Nucleus</keyword>
<dbReference type="GO" id="GO:0000981">
    <property type="term" value="F:DNA-binding transcription factor activity, RNA polymerase II-specific"/>
    <property type="evidence" value="ECO:0007669"/>
    <property type="project" value="TreeGrafter"/>
</dbReference>
<feature type="DNA-binding region" description="Fork-head" evidence="6">
    <location>
        <begin position="233"/>
        <end position="327"/>
    </location>
</feature>
<dbReference type="PRINTS" id="PR00053">
    <property type="entry name" value="FORKHEAD"/>
</dbReference>
<dbReference type="GO" id="GO:0009653">
    <property type="term" value="P:anatomical structure morphogenesis"/>
    <property type="evidence" value="ECO:0007669"/>
    <property type="project" value="TreeGrafter"/>
</dbReference>
<dbReference type="InParanoid" id="A0A3R7D9H3"/>
<keyword evidence="2" id="KW-0805">Transcription regulation</keyword>
<dbReference type="FunFam" id="1.10.10.10:FF:000016">
    <property type="entry name" value="Forkhead box protein I1"/>
    <property type="match status" value="1"/>
</dbReference>
<dbReference type="Pfam" id="PF00250">
    <property type="entry name" value="Forkhead"/>
    <property type="match status" value="1"/>
</dbReference>
<evidence type="ECO:0000256" key="3">
    <source>
        <dbReference type="ARBA" id="ARBA00023125"/>
    </source>
</evidence>
<dbReference type="InterPro" id="IPR050211">
    <property type="entry name" value="FOX_domain-containing"/>
</dbReference>
<evidence type="ECO:0000256" key="4">
    <source>
        <dbReference type="ARBA" id="ARBA00023163"/>
    </source>
</evidence>
<dbReference type="CDD" id="cd20048">
    <property type="entry name" value="FH_FOXD4-like"/>
    <property type="match status" value="1"/>
</dbReference>
<dbReference type="Proteomes" id="UP000286415">
    <property type="component" value="Unassembled WGS sequence"/>
</dbReference>
<comment type="caution">
    <text evidence="7">The sequence shown here is derived from an EMBL/GenBank/DDBJ whole genome shotgun (WGS) entry which is preliminary data.</text>
</comment>
<sequence length="524" mass="59211">MWPVSGFPSRKTAVTSAAEFAGTGFYTSLSSHCLAASGSFPLFTWLFEKNPLWKSVDWHTQHVAKPAQPMQYDQFICRGLTWDPAESHVCDFSRQLNVLHQVASCSSWYDIRDIAIHVRQMQTRQWLTAQYSGNNVPMENPTALCITKCAPMKRYARSEAEQTSAASFIWQTESMEHHHPYIGNIMTGELRCEERQPNCWGDDRCMSLNDVSVTTSTSASKSAFPITKMNAVKPPYSYIALITMAILHSPQRKLTLSGICNFIIERFPYYRERFPAWQNSIRHNLSLNDCFIKIPREPGNPGKGNYWILDPNSEDMFDNGSFLRRRKRYKRLQLKSSLASVHEANSSNGTNDCLSNANSGNTAYSLQDIENSMFPNFHPVSPPSQPNESVPAMKHPVCTSFTRNCHPNFTVPHPSFLLFHFRSMCGNNDPIPCHPRYNSRLPLHLTNTVAWRADQSSTTVSELSASSPPKLPGPVNYPLSLSDRYLQGKDLLKPDQLGCHLYTQCTTHKVAENSSTAHDRAGFK</sequence>
<dbReference type="AlphaFoldDB" id="A0A3R7D9H3"/>
<dbReference type="InterPro" id="IPR036388">
    <property type="entry name" value="WH-like_DNA-bd_sf"/>
</dbReference>
<dbReference type="GO" id="GO:0005634">
    <property type="term" value="C:nucleus"/>
    <property type="evidence" value="ECO:0007669"/>
    <property type="project" value="UniProtKB-SubCell"/>
</dbReference>
<gene>
    <name evidence="7" type="ORF">CSKR_108856</name>
</gene>
<keyword evidence="3 6" id="KW-0238">DNA-binding</keyword>
<evidence type="ECO:0000256" key="6">
    <source>
        <dbReference type="PROSITE-ProRule" id="PRU00089"/>
    </source>
</evidence>
<reference evidence="7 8" key="2">
    <citation type="journal article" date="2021" name="Genomics">
        <title>High-quality reference genome for Clonorchis sinensis.</title>
        <authorList>
            <person name="Young N.D."/>
            <person name="Stroehlein A.J."/>
            <person name="Kinkar L."/>
            <person name="Wang T."/>
            <person name="Sohn W.M."/>
            <person name="Chang B.C.H."/>
            <person name="Kaur P."/>
            <person name="Weisz D."/>
            <person name="Dudchenko O."/>
            <person name="Aiden E.L."/>
            <person name="Korhonen P.K."/>
            <person name="Gasser R.B."/>
        </authorList>
    </citation>
    <scope>NUCLEOTIDE SEQUENCE [LARGE SCALE GENOMIC DNA]</scope>
    <source>
        <strain evidence="7">Cs-k2</strain>
    </source>
</reference>
<dbReference type="SMART" id="SM00339">
    <property type="entry name" value="FH"/>
    <property type="match status" value="1"/>
</dbReference>
<name>A0A3R7D9H3_CLOSI</name>
<dbReference type="PROSITE" id="PS50039">
    <property type="entry name" value="FORK_HEAD_3"/>
    <property type="match status" value="1"/>
</dbReference>
<proteinExistence type="predicted"/>
<dbReference type="GO" id="GO:0030154">
    <property type="term" value="P:cell differentiation"/>
    <property type="evidence" value="ECO:0007669"/>
    <property type="project" value="TreeGrafter"/>
</dbReference>
<organism evidence="7 8">
    <name type="scientific">Clonorchis sinensis</name>
    <name type="common">Chinese liver fluke</name>
    <dbReference type="NCBI Taxonomy" id="79923"/>
    <lineage>
        <taxon>Eukaryota</taxon>
        <taxon>Metazoa</taxon>
        <taxon>Spiralia</taxon>
        <taxon>Lophotrochozoa</taxon>
        <taxon>Platyhelminthes</taxon>
        <taxon>Trematoda</taxon>
        <taxon>Digenea</taxon>
        <taxon>Opisthorchiida</taxon>
        <taxon>Opisthorchiata</taxon>
        <taxon>Opisthorchiidae</taxon>
        <taxon>Clonorchis</taxon>
    </lineage>
</organism>
<dbReference type="STRING" id="79923.A0A3R7D9H3"/>
<dbReference type="InterPro" id="IPR030456">
    <property type="entry name" value="TF_fork_head_CS_2"/>
</dbReference>
<protein>
    <submittedName>
        <fullName evidence="7">Forkhead box protein D3-A</fullName>
    </submittedName>
</protein>
<comment type="subcellular location">
    <subcellularLocation>
        <location evidence="1 6">Nucleus</location>
    </subcellularLocation>
</comment>
<dbReference type="PANTHER" id="PTHR11829:SF402">
    <property type="entry name" value="FORK HEAD DOMAIN-CONTAINING PROTEIN FD3-RELATED"/>
    <property type="match status" value="1"/>
</dbReference>
<dbReference type="EMBL" id="NIRI02000056">
    <property type="protein sequence ID" value="KAG5443426.1"/>
    <property type="molecule type" value="Genomic_DNA"/>
</dbReference>
<evidence type="ECO:0000313" key="7">
    <source>
        <dbReference type="EMBL" id="KAG5443426.1"/>
    </source>
</evidence>
<dbReference type="PROSITE" id="PS00658">
    <property type="entry name" value="FORK_HEAD_2"/>
    <property type="match status" value="1"/>
</dbReference>
<evidence type="ECO:0000256" key="1">
    <source>
        <dbReference type="ARBA" id="ARBA00004123"/>
    </source>
</evidence>
<dbReference type="InterPro" id="IPR001766">
    <property type="entry name" value="Fork_head_dom"/>
</dbReference>
<keyword evidence="8" id="KW-1185">Reference proteome</keyword>